<dbReference type="Proteomes" id="UP000214646">
    <property type="component" value="Unassembled WGS sequence"/>
</dbReference>
<dbReference type="AlphaFoldDB" id="A0A225DG79"/>
<keyword evidence="2" id="KW-1185">Reference proteome</keyword>
<organism evidence="1 2">
    <name type="scientific">Fimbriiglobus ruber</name>
    <dbReference type="NCBI Taxonomy" id="1908690"/>
    <lineage>
        <taxon>Bacteria</taxon>
        <taxon>Pseudomonadati</taxon>
        <taxon>Planctomycetota</taxon>
        <taxon>Planctomycetia</taxon>
        <taxon>Gemmatales</taxon>
        <taxon>Gemmataceae</taxon>
        <taxon>Fimbriiglobus</taxon>
    </lineage>
</organism>
<protein>
    <submittedName>
        <fullName evidence="1">Uncharacterized protein</fullName>
    </submittedName>
</protein>
<evidence type="ECO:0000313" key="2">
    <source>
        <dbReference type="Proteomes" id="UP000214646"/>
    </source>
</evidence>
<evidence type="ECO:0000313" key="1">
    <source>
        <dbReference type="EMBL" id="OWK37518.1"/>
    </source>
</evidence>
<sequence length="39" mass="4582">MLKHQCVRWLFGRCRHSNIDSTWLDLRAVALKPAHVPIL</sequence>
<reference evidence="2" key="1">
    <citation type="submission" date="2017-06" db="EMBL/GenBank/DDBJ databases">
        <title>Genome analysis of Fimbriiglobus ruber SP5, the first member of the order Planctomycetales with confirmed chitinolytic capability.</title>
        <authorList>
            <person name="Ravin N.V."/>
            <person name="Rakitin A.L."/>
            <person name="Ivanova A.A."/>
            <person name="Beletsky A.V."/>
            <person name="Kulichevskaya I.S."/>
            <person name="Mardanov A.V."/>
            <person name="Dedysh S.N."/>
        </authorList>
    </citation>
    <scope>NUCLEOTIDE SEQUENCE [LARGE SCALE GENOMIC DNA]</scope>
    <source>
        <strain evidence="2">SP5</strain>
    </source>
</reference>
<gene>
    <name evidence="1" type="ORF">FRUB_06638</name>
</gene>
<dbReference type="EMBL" id="NIDE01000014">
    <property type="protein sequence ID" value="OWK37518.1"/>
    <property type="molecule type" value="Genomic_DNA"/>
</dbReference>
<name>A0A225DG79_9BACT</name>
<comment type="caution">
    <text evidence="1">The sequence shown here is derived from an EMBL/GenBank/DDBJ whole genome shotgun (WGS) entry which is preliminary data.</text>
</comment>
<accession>A0A225DG79</accession>
<proteinExistence type="predicted"/>